<name>A0A1Y2CM23_9FUNG</name>
<proteinExistence type="predicted"/>
<comment type="caution">
    <text evidence="1">The sequence shown here is derived from an EMBL/GenBank/DDBJ whole genome shotgun (WGS) entry which is preliminary data.</text>
</comment>
<evidence type="ECO:0000313" key="1">
    <source>
        <dbReference type="EMBL" id="ORY48060.1"/>
    </source>
</evidence>
<protein>
    <submittedName>
        <fullName evidence="1">Uncharacterized protein</fullName>
    </submittedName>
</protein>
<dbReference type="AlphaFoldDB" id="A0A1Y2CM23"/>
<sequence length="185" mass="20912">MSFQQITVFNGSTCAAGTASFWSSRVDSDRNQQQSHVRICRWRRRRVQVDWRHNSNLERVAFVRRRRIRARPSDRRPRAHRHRLHRLGLRGTARSRGRCPGQVYCAFCAWCESSHLLTTVCSVVSKNQSVSTPAKLAQCEAQPPANVGSFKYMEVSQVITPPTSKSSAMTVGIFALGGLAAFVFF</sequence>
<keyword evidence="2" id="KW-1185">Reference proteome</keyword>
<evidence type="ECO:0000313" key="2">
    <source>
        <dbReference type="Proteomes" id="UP000193642"/>
    </source>
</evidence>
<dbReference type="EMBL" id="MCGO01000012">
    <property type="protein sequence ID" value="ORY48060.1"/>
    <property type="molecule type" value="Genomic_DNA"/>
</dbReference>
<dbReference type="Proteomes" id="UP000193642">
    <property type="component" value="Unassembled WGS sequence"/>
</dbReference>
<gene>
    <name evidence="1" type="ORF">BCR33DRAFT_57825</name>
</gene>
<organism evidence="1 2">
    <name type="scientific">Rhizoclosmatium globosum</name>
    <dbReference type="NCBI Taxonomy" id="329046"/>
    <lineage>
        <taxon>Eukaryota</taxon>
        <taxon>Fungi</taxon>
        <taxon>Fungi incertae sedis</taxon>
        <taxon>Chytridiomycota</taxon>
        <taxon>Chytridiomycota incertae sedis</taxon>
        <taxon>Chytridiomycetes</taxon>
        <taxon>Chytridiales</taxon>
        <taxon>Chytriomycetaceae</taxon>
        <taxon>Rhizoclosmatium</taxon>
    </lineage>
</organism>
<accession>A0A1Y2CM23</accession>
<reference evidence="1 2" key="1">
    <citation type="submission" date="2016-07" db="EMBL/GenBank/DDBJ databases">
        <title>Pervasive Adenine N6-methylation of Active Genes in Fungi.</title>
        <authorList>
            <consortium name="DOE Joint Genome Institute"/>
            <person name="Mondo S.J."/>
            <person name="Dannebaum R.O."/>
            <person name="Kuo R.C."/>
            <person name="Labutti K."/>
            <person name="Haridas S."/>
            <person name="Kuo A."/>
            <person name="Salamov A."/>
            <person name="Ahrendt S.R."/>
            <person name="Lipzen A."/>
            <person name="Sullivan W."/>
            <person name="Andreopoulos W.B."/>
            <person name="Clum A."/>
            <person name="Lindquist E."/>
            <person name="Daum C."/>
            <person name="Ramamoorthy G.K."/>
            <person name="Gryganskyi A."/>
            <person name="Culley D."/>
            <person name="Magnuson J.K."/>
            <person name="James T.Y."/>
            <person name="O'Malley M.A."/>
            <person name="Stajich J.E."/>
            <person name="Spatafora J.W."/>
            <person name="Visel A."/>
            <person name="Grigoriev I.V."/>
        </authorList>
    </citation>
    <scope>NUCLEOTIDE SEQUENCE [LARGE SCALE GENOMIC DNA]</scope>
    <source>
        <strain evidence="1 2">JEL800</strain>
    </source>
</reference>